<evidence type="ECO:0000313" key="1">
    <source>
        <dbReference type="EMBL" id="MDH2007025.1"/>
    </source>
</evidence>
<organism evidence="1 2">
    <name type="scientific">Comamonas aquatica</name>
    <dbReference type="NCBI Taxonomy" id="225991"/>
    <lineage>
        <taxon>Bacteria</taxon>
        <taxon>Pseudomonadati</taxon>
        <taxon>Pseudomonadota</taxon>
        <taxon>Betaproteobacteria</taxon>
        <taxon>Burkholderiales</taxon>
        <taxon>Comamonadaceae</taxon>
        <taxon>Comamonas</taxon>
    </lineage>
</organism>
<reference evidence="1" key="1">
    <citation type="submission" date="2022-09" db="EMBL/GenBank/DDBJ databases">
        <title>Intensive care unit water sources are persistently colonized with multi-drug resistant bacteria and are the site of extensive horizontal gene transfer of antibiotic resistance genes.</title>
        <authorList>
            <person name="Diorio-Toth L."/>
        </authorList>
    </citation>
    <scope>NUCLEOTIDE SEQUENCE</scope>
    <source>
        <strain evidence="1">GD03686</strain>
    </source>
</reference>
<gene>
    <name evidence="1" type="ORF">N5J23_16025</name>
</gene>
<evidence type="ECO:0000313" key="2">
    <source>
        <dbReference type="Proteomes" id="UP001161294"/>
    </source>
</evidence>
<sequence length="294" mass="34288">MSLSSRVRIGEKGIAAFDREISEIERFEVFILFFNSFSKSLLKNGNKLKLRVFWSEFNFVEKILRVFNDDLSDIDVDSLCEKFSFIKFHPCFKFSKLLDVGFEGLLKFLSNANYKKNERNFFKGLEEGQKKIYQSLIEGLAVHEKLLIVPLDVVVKFEEVDLDALKSDVDLFIRRIKFDKRFGVKLISSFIKIQTRSLFINDASIPVAKLALVFSFKGGKFKYFNFELSNFCLQENFSSCVFEPRVMSHVDALSGFNAFVLSSLNFENLKIWSEKFLFDRNFCSATSRKFFNHF</sequence>
<accession>A0AA42W498</accession>
<comment type="caution">
    <text evidence="1">The sequence shown here is derived from an EMBL/GenBank/DDBJ whole genome shotgun (WGS) entry which is preliminary data.</text>
</comment>
<dbReference type="RefSeq" id="WP_279852011.1">
    <property type="nucleotide sequence ID" value="NZ_JAOCIA010000043.1"/>
</dbReference>
<name>A0AA42W498_9BURK</name>
<dbReference type="Proteomes" id="UP001161294">
    <property type="component" value="Unassembled WGS sequence"/>
</dbReference>
<dbReference type="EMBL" id="JAOCJW010000042">
    <property type="protein sequence ID" value="MDH2007025.1"/>
    <property type="molecule type" value="Genomic_DNA"/>
</dbReference>
<proteinExistence type="predicted"/>
<dbReference type="AlphaFoldDB" id="A0AA42W498"/>
<protein>
    <submittedName>
        <fullName evidence="1">Uncharacterized protein</fullName>
    </submittedName>
</protein>